<comment type="similarity">
    <text evidence="1">Belongs to the histidine acid phosphatase family.</text>
</comment>
<dbReference type="AlphaFoldDB" id="A0A7S3PFY8"/>
<gene>
    <name evidence="2" type="ORF">ASTO00021_LOCUS3052</name>
</gene>
<dbReference type="PANTHER" id="PTHR11567">
    <property type="entry name" value="ACID PHOSPHATASE-RELATED"/>
    <property type="match status" value="1"/>
</dbReference>
<sequence length="453" mass="51097">MFRFFRGNPAFSRALTVATGTSIAGGLTYTFQHDTGCESEDGLGKQSRLVNAHVIFRHGARTPVFPCPGLEHLQWDKCKHVNRPTGMGGGPAIGLGDVHFKQLHVVHLDEGLPKPYSYVDDRAVRFNWLPGGTCRVGQLTDLGSKQASELGKALRERYGDLIEHNSANVYARSTNVARCLATLSAVLGSLLPDNVHDVIKVDTLRNHEEYLTPNTRICEKMSHIIRTGREEWLTDPGKQVKQLIEEMKAKLTKEQFESLDLPSNNLVRLRDWIVAIEAHEIKLPWEMSKEQIEAVDDLAVQQVSRYVGFRRDEKVSKAGMRLSIGRYVSEVLKEMRRAKEGMLYLTSAHDTTLVPLLITLDLFEEKQKWPGFCSDVAIELWEDLSVAEPNEMITSGGSDNCYFVRILYNGEEKCKLLLTEFEELLEDRTPSSWKDECKVGHDVKILAESGSHF</sequence>
<evidence type="ECO:0000313" key="2">
    <source>
        <dbReference type="EMBL" id="CAE0432734.1"/>
    </source>
</evidence>
<protein>
    <recommendedName>
        <fullName evidence="3">Acid phosphatase</fullName>
    </recommendedName>
</protein>
<dbReference type="SUPFAM" id="SSF53254">
    <property type="entry name" value="Phosphoglycerate mutase-like"/>
    <property type="match status" value="1"/>
</dbReference>
<proteinExistence type="inferred from homology"/>
<dbReference type="PROSITE" id="PS00616">
    <property type="entry name" value="HIS_ACID_PHOSPHAT_1"/>
    <property type="match status" value="1"/>
</dbReference>
<dbReference type="GO" id="GO:0016791">
    <property type="term" value="F:phosphatase activity"/>
    <property type="evidence" value="ECO:0007669"/>
    <property type="project" value="TreeGrafter"/>
</dbReference>
<dbReference type="InterPro" id="IPR033379">
    <property type="entry name" value="Acid_Pase_AS"/>
</dbReference>
<dbReference type="Gene3D" id="3.40.50.1240">
    <property type="entry name" value="Phosphoglycerate mutase-like"/>
    <property type="match status" value="1"/>
</dbReference>
<dbReference type="InterPro" id="IPR000560">
    <property type="entry name" value="His_Pase_clade-2"/>
</dbReference>
<evidence type="ECO:0008006" key="3">
    <source>
        <dbReference type="Google" id="ProtNLM"/>
    </source>
</evidence>
<dbReference type="InterPro" id="IPR029033">
    <property type="entry name" value="His_PPase_superfam"/>
</dbReference>
<name>A0A7S3PFY8_9STRA</name>
<dbReference type="InterPro" id="IPR050645">
    <property type="entry name" value="Histidine_acid_phosphatase"/>
</dbReference>
<dbReference type="EMBL" id="HBIN01004339">
    <property type="protein sequence ID" value="CAE0432734.1"/>
    <property type="molecule type" value="Transcribed_RNA"/>
</dbReference>
<dbReference type="Pfam" id="PF00328">
    <property type="entry name" value="His_Phos_2"/>
    <property type="match status" value="1"/>
</dbReference>
<accession>A0A7S3PFY8</accession>
<reference evidence="2" key="1">
    <citation type="submission" date="2021-01" db="EMBL/GenBank/DDBJ databases">
        <authorList>
            <person name="Corre E."/>
            <person name="Pelletier E."/>
            <person name="Niang G."/>
            <person name="Scheremetjew M."/>
            <person name="Finn R."/>
            <person name="Kale V."/>
            <person name="Holt S."/>
            <person name="Cochrane G."/>
            <person name="Meng A."/>
            <person name="Brown T."/>
            <person name="Cohen L."/>
        </authorList>
    </citation>
    <scope>NUCLEOTIDE SEQUENCE</scope>
    <source>
        <strain evidence="2">GSBS06</strain>
    </source>
</reference>
<dbReference type="CDD" id="cd07061">
    <property type="entry name" value="HP_HAP_like"/>
    <property type="match status" value="1"/>
</dbReference>
<evidence type="ECO:0000256" key="1">
    <source>
        <dbReference type="ARBA" id="ARBA00005375"/>
    </source>
</evidence>
<organism evidence="2">
    <name type="scientific">Aplanochytrium stocchinoi</name>
    <dbReference type="NCBI Taxonomy" id="215587"/>
    <lineage>
        <taxon>Eukaryota</taxon>
        <taxon>Sar</taxon>
        <taxon>Stramenopiles</taxon>
        <taxon>Bigyra</taxon>
        <taxon>Labyrinthulomycetes</taxon>
        <taxon>Thraustochytrida</taxon>
        <taxon>Thraustochytriidae</taxon>
        <taxon>Aplanochytrium</taxon>
    </lineage>
</organism>
<dbReference type="PANTHER" id="PTHR11567:SF202">
    <property type="entry name" value="LYSOPHOSPHATIDIC ACID PHOSPHATASE TYPE 6"/>
    <property type="match status" value="1"/>
</dbReference>